<dbReference type="AlphaFoldDB" id="A0A6I3IL57"/>
<dbReference type="Proteomes" id="UP000431092">
    <property type="component" value="Unassembled WGS sequence"/>
</dbReference>
<proteinExistence type="predicted"/>
<reference evidence="1 2" key="1">
    <citation type="submission" date="2019-11" db="EMBL/GenBank/DDBJ databases">
        <title>Whole genome sequencing identifies a novel species of the genus Arsenicicoccus isolated from human blood.</title>
        <authorList>
            <person name="Jeong J.H."/>
            <person name="Kweon O.J."/>
            <person name="Kim H.R."/>
            <person name="Kim T.-H."/>
            <person name="Ha S.-M."/>
            <person name="Lee M.-K."/>
        </authorList>
    </citation>
    <scope>NUCLEOTIDE SEQUENCE [LARGE SCALE GENOMIC DNA]</scope>
    <source>
        <strain evidence="1 2">MKL-02</strain>
    </source>
</reference>
<protein>
    <recommendedName>
        <fullName evidence="3">Core-2/I-Branching enzyme</fullName>
    </recommendedName>
</protein>
<evidence type="ECO:0000313" key="2">
    <source>
        <dbReference type="Proteomes" id="UP000431092"/>
    </source>
</evidence>
<comment type="caution">
    <text evidence="1">The sequence shown here is derived from an EMBL/GenBank/DDBJ whole genome shotgun (WGS) entry which is preliminary data.</text>
</comment>
<dbReference type="RefSeq" id="WP_154593713.1">
    <property type="nucleotide sequence ID" value="NZ_WLVL01000039.1"/>
</dbReference>
<name>A0A6I3IL57_9MICO</name>
<evidence type="ECO:0008006" key="3">
    <source>
        <dbReference type="Google" id="ProtNLM"/>
    </source>
</evidence>
<dbReference type="EMBL" id="WLVL01000039">
    <property type="protein sequence ID" value="MTB72425.1"/>
    <property type="molecule type" value="Genomic_DNA"/>
</dbReference>
<evidence type="ECO:0000313" key="1">
    <source>
        <dbReference type="EMBL" id="MTB72425.1"/>
    </source>
</evidence>
<gene>
    <name evidence="1" type="ORF">GGG17_10690</name>
</gene>
<organism evidence="1 2">
    <name type="scientific">Arsenicicoccus cauae</name>
    <dbReference type="NCBI Taxonomy" id="2663847"/>
    <lineage>
        <taxon>Bacteria</taxon>
        <taxon>Bacillati</taxon>
        <taxon>Actinomycetota</taxon>
        <taxon>Actinomycetes</taxon>
        <taxon>Micrococcales</taxon>
        <taxon>Intrasporangiaceae</taxon>
        <taxon>Arsenicicoccus</taxon>
    </lineage>
</organism>
<sequence length="345" mass="38531">MATSRFCYVLMCHTDAAAIVRLVRRVHELSPEAAIVVRHSVPDLVAPEAIAAFGATVHRSAIDIVWGDWSMTRAALEVLDHARRTVEADHYVLLSGQDYPIRGLAAWEDEVRRCGVDALVDVYPPMTDDWYYRWWTVDPPHVGPVLARRAVKLAWRLVARRCRPAVMFYRGRRDPRWILGVRRPELLRGEAPVVVLKGSLWLTLSGRAVDSLLRRHREDRRTLDFFRSVRIPDESYVQSLLLADASLRIMDCPTTFARFRYDEWSPTWVDLDELALAARTPAAFVRKLPEGVDAAVLAEADLLASRPADAVPPIQDAVPGQAKLTGAEVAPGVPSVATGLPAPRG</sequence>
<keyword evidence="2" id="KW-1185">Reference proteome</keyword>
<accession>A0A6I3IL57</accession>